<keyword evidence="1" id="KW-0805">Transcription regulation</keyword>
<accession>A0A1T5EN31</accession>
<evidence type="ECO:0000313" key="5">
    <source>
        <dbReference type="EMBL" id="SKB85317.1"/>
    </source>
</evidence>
<reference evidence="6" key="1">
    <citation type="submission" date="2017-02" db="EMBL/GenBank/DDBJ databases">
        <authorList>
            <person name="Varghese N."/>
            <person name="Submissions S."/>
        </authorList>
    </citation>
    <scope>NUCLEOTIDE SEQUENCE [LARGE SCALE GENOMIC DNA]</scope>
    <source>
        <strain evidence="6">DSM 23405</strain>
    </source>
</reference>
<dbReference type="InterPro" id="IPR009057">
    <property type="entry name" value="Homeodomain-like_sf"/>
</dbReference>
<dbReference type="PANTHER" id="PTHR43280">
    <property type="entry name" value="ARAC-FAMILY TRANSCRIPTIONAL REGULATOR"/>
    <property type="match status" value="1"/>
</dbReference>
<dbReference type="Pfam" id="PF12833">
    <property type="entry name" value="HTH_18"/>
    <property type="match status" value="1"/>
</dbReference>
<dbReference type="PROSITE" id="PS00041">
    <property type="entry name" value="HTH_ARAC_FAMILY_1"/>
    <property type="match status" value="1"/>
</dbReference>
<dbReference type="InterPro" id="IPR020449">
    <property type="entry name" value="Tscrpt_reg_AraC-type_HTH"/>
</dbReference>
<evidence type="ECO:0000313" key="6">
    <source>
        <dbReference type="Proteomes" id="UP000190230"/>
    </source>
</evidence>
<proteinExistence type="predicted"/>
<dbReference type="OrthoDB" id="9813413at2"/>
<name>A0A1T5EN31_9FLAO</name>
<dbReference type="InterPro" id="IPR018062">
    <property type="entry name" value="HTH_AraC-typ_CS"/>
</dbReference>
<dbReference type="SMART" id="SM00342">
    <property type="entry name" value="HTH_ARAC"/>
    <property type="match status" value="1"/>
</dbReference>
<evidence type="ECO:0000256" key="2">
    <source>
        <dbReference type="ARBA" id="ARBA00023125"/>
    </source>
</evidence>
<dbReference type="SUPFAM" id="SSF46689">
    <property type="entry name" value="Homeodomain-like"/>
    <property type="match status" value="2"/>
</dbReference>
<sequence>MDNSTTSDKKKEGFLGQKMIVLPPDSLKKIVNNVLIQNFYLTAIGFYPHAEFHDRNRQIGANEYILLYCTEGEGEVFINQQSFLLKPNHFIIIPPEVPHHYKSSLSNPWTIFWVHFTGKRAEIIYDRYANENKPEVKFIAYSEQRVKNFLDIINLLNRTFEDRALEFANINLMHFVSSFIYQQEFNSKSTEKNMVNQSVEYMKENLHKSLKIDDLAENQNLSISRYSEVFKANTGYPPIHYFIQLKIQKSCQYLYFTDKSIKEICALIGFKDQYYFSRMFKKMMDVPPSKYKSTYKK</sequence>
<dbReference type="PROSITE" id="PS01124">
    <property type="entry name" value="HTH_ARAC_FAMILY_2"/>
    <property type="match status" value="1"/>
</dbReference>
<feature type="domain" description="HTH araC/xylS-type" evidence="4">
    <location>
        <begin position="196"/>
        <end position="294"/>
    </location>
</feature>
<dbReference type="InterPro" id="IPR037923">
    <property type="entry name" value="HTH-like"/>
</dbReference>
<dbReference type="PRINTS" id="PR00032">
    <property type="entry name" value="HTHARAC"/>
</dbReference>
<dbReference type="CDD" id="cd06986">
    <property type="entry name" value="cupin_MmsR-like_N"/>
    <property type="match status" value="1"/>
</dbReference>
<organism evidence="5 6">
    <name type="scientific">Salegentibacter holothuriorum</name>
    <dbReference type="NCBI Taxonomy" id="241145"/>
    <lineage>
        <taxon>Bacteria</taxon>
        <taxon>Pseudomonadati</taxon>
        <taxon>Bacteroidota</taxon>
        <taxon>Flavobacteriia</taxon>
        <taxon>Flavobacteriales</taxon>
        <taxon>Flavobacteriaceae</taxon>
        <taxon>Salegentibacter</taxon>
    </lineage>
</organism>
<dbReference type="AlphaFoldDB" id="A0A1T5EN31"/>
<dbReference type="InterPro" id="IPR003313">
    <property type="entry name" value="AraC-bd"/>
</dbReference>
<evidence type="ECO:0000256" key="1">
    <source>
        <dbReference type="ARBA" id="ARBA00023015"/>
    </source>
</evidence>
<dbReference type="Proteomes" id="UP000190230">
    <property type="component" value="Unassembled WGS sequence"/>
</dbReference>
<keyword evidence="6" id="KW-1185">Reference proteome</keyword>
<dbReference type="RefSeq" id="WP_079722097.1">
    <property type="nucleotide sequence ID" value="NZ_FUYY01000012.1"/>
</dbReference>
<evidence type="ECO:0000259" key="4">
    <source>
        <dbReference type="PROSITE" id="PS01124"/>
    </source>
</evidence>
<dbReference type="EMBL" id="FUYY01000012">
    <property type="protein sequence ID" value="SKB85317.1"/>
    <property type="molecule type" value="Genomic_DNA"/>
</dbReference>
<dbReference type="GO" id="GO:0003700">
    <property type="term" value="F:DNA-binding transcription factor activity"/>
    <property type="evidence" value="ECO:0007669"/>
    <property type="project" value="InterPro"/>
</dbReference>
<dbReference type="Pfam" id="PF02311">
    <property type="entry name" value="AraC_binding"/>
    <property type="match status" value="1"/>
</dbReference>
<dbReference type="GO" id="GO:0043565">
    <property type="term" value="F:sequence-specific DNA binding"/>
    <property type="evidence" value="ECO:0007669"/>
    <property type="project" value="InterPro"/>
</dbReference>
<dbReference type="Gene3D" id="1.10.10.60">
    <property type="entry name" value="Homeodomain-like"/>
    <property type="match status" value="2"/>
</dbReference>
<dbReference type="SUPFAM" id="SSF51215">
    <property type="entry name" value="Regulatory protein AraC"/>
    <property type="match status" value="1"/>
</dbReference>
<dbReference type="Gene3D" id="2.60.120.280">
    <property type="entry name" value="Regulatory protein AraC"/>
    <property type="match status" value="1"/>
</dbReference>
<gene>
    <name evidence="5" type="ORF">SAMN05660776_0103</name>
</gene>
<dbReference type="STRING" id="241145.SAMN05660776_0103"/>
<dbReference type="PANTHER" id="PTHR43280:SF30">
    <property type="entry name" value="MMSAB OPERON REGULATORY PROTEIN"/>
    <property type="match status" value="1"/>
</dbReference>
<dbReference type="InterPro" id="IPR018060">
    <property type="entry name" value="HTH_AraC"/>
</dbReference>
<keyword evidence="3" id="KW-0804">Transcription</keyword>
<keyword evidence="2 5" id="KW-0238">DNA-binding</keyword>
<protein>
    <submittedName>
        <fullName evidence="5">AraC-type DNA-binding protein</fullName>
    </submittedName>
</protein>
<evidence type="ECO:0000256" key="3">
    <source>
        <dbReference type="ARBA" id="ARBA00023163"/>
    </source>
</evidence>